<comment type="caution">
    <text evidence="2">The sequence shown here is derived from an EMBL/GenBank/DDBJ whole genome shotgun (WGS) entry which is preliminary data.</text>
</comment>
<keyword evidence="1" id="KW-0472">Membrane</keyword>
<proteinExistence type="predicted"/>
<reference evidence="2 3" key="1">
    <citation type="submission" date="2017-05" db="EMBL/GenBank/DDBJ databases">
        <authorList>
            <person name="Varghese N."/>
            <person name="Submissions S."/>
        </authorList>
    </citation>
    <scope>NUCLEOTIDE SEQUENCE [LARGE SCALE GENOMIC DNA]</scope>
    <source>
        <strain evidence="2 3">DSM 25457</strain>
    </source>
</reference>
<keyword evidence="1" id="KW-1133">Transmembrane helix</keyword>
<evidence type="ECO:0000313" key="2">
    <source>
        <dbReference type="EMBL" id="SMP80602.1"/>
    </source>
</evidence>
<keyword evidence="1" id="KW-0812">Transmembrane</keyword>
<accession>A0ABY1QXB4</accession>
<gene>
    <name evidence="2" type="ORF">SAMN06265222_1582</name>
</gene>
<evidence type="ECO:0000313" key="3">
    <source>
        <dbReference type="Proteomes" id="UP001158067"/>
    </source>
</evidence>
<feature type="transmembrane region" description="Helical" evidence="1">
    <location>
        <begin position="52"/>
        <end position="71"/>
    </location>
</feature>
<dbReference type="Proteomes" id="UP001158067">
    <property type="component" value="Unassembled WGS sequence"/>
</dbReference>
<keyword evidence="3" id="KW-1185">Reference proteome</keyword>
<protein>
    <submittedName>
        <fullName evidence="2">Uncharacterized protein</fullName>
    </submittedName>
</protein>
<name>A0ABY1QXB4_9BACT</name>
<organism evidence="2 3">
    <name type="scientific">Neorhodopirellula lusitana</name>
    <dbReference type="NCBI Taxonomy" id="445327"/>
    <lineage>
        <taxon>Bacteria</taxon>
        <taxon>Pseudomonadati</taxon>
        <taxon>Planctomycetota</taxon>
        <taxon>Planctomycetia</taxon>
        <taxon>Pirellulales</taxon>
        <taxon>Pirellulaceae</taxon>
        <taxon>Neorhodopirellula</taxon>
    </lineage>
</organism>
<evidence type="ECO:0000256" key="1">
    <source>
        <dbReference type="SAM" id="Phobius"/>
    </source>
</evidence>
<dbReference type="EMBL" id="FXUG01000058">
    <property type="protein sequence ID" value="SMP80602.1"/>
    <property type="molecule type" value="Genomic_DNA"/>
</dbReference>
<sequence length="92" mass="10290">MASTAKATAVRRSDSWARCCVKLEAFQPDNAWHNRAAAVDAPLEKRATGGSAFMPLLSAVFVIAVYATNIIRRRSCINQQCRQRIRDEMCFV</sequence>